<gene>
    <name evidence="1" type="ORF">SEA_TIMINATOR_71</name>
</gene>
<protein>
    <submittedName>
        <fullName evidence="1">Uncharacterized protein</fullName>
    </submittedName>
</protein>
<proteinExistence type="predicted"/>
<sequence length="78" mass="8714">MADYTGAVWIINQQIDKSSKELSELVAREMTERAQLARTQQQIIQKGDEVADFKDARDLLMNPPAEPVVEEPASEPTA</sequence>
<evidence type="ECO:0000313" key="2">
    <source>
        <dbReference type="Proteomes" id="UP000224213"/>
    </source>
</evidence>
<name>A0A222Z238_9CAUD</name>
<evidence type="ECO:0000313" key="1">
    <source>
        <dbReference type="EMBL" id="ASR78100.1"/>
    </source>
</evidence>
<organism evidence="1 2">
    <name type="scientific">Arthrobacter phage Timinator</name>
    <dbReference type="NCBI Taxonomy" id="2024006"/>
    <lineage>
        <taxon>Viruses</taxon>
        <taxon>Duplodnaviria</taxon>
        <taxon>Heunggongvirae</taxon>
        <taxon>Uroviricota</taxon>
        <taxon>Caudoviricetes</taxon>
        <taxon>Berryhillviridae</taxon>
        <taxon>Marthavirus</taxon>
        <taxon>Marthavirus barretlemon</taxon>
    </lineage>
</organism>
<accession>A0A222Z238</accession>
<reference evidence="1 2" key="1">
    <citation type="submission" date="2017-06" db="EMBL/GenBank/DDBJ databases">
        <authorList>
            <person name="Adair T.L."/>
            <person name="Chang J.P."/>
            <person name="Chiang A."/>
            <person name="Driver Y.D."/>
            <person name="Guynup T.A."/>
            <person name="Hanson B.S."/>
            <person name="Hastings J.L."/>
            <person name="Heimbuch M.D."/>
            <person name="Heller G.S."/>
            <person name="Kim M.J."/>
            <person name="Kowalski T.M."/>
            <person name="Lucas L."/>
            <person name="Mcmillin K.J."/>
            <person name="Mullen W.G."/>
            <person name="Peckinpah A.G."/>
            <person name="Reyes A."/>
            <person name="Sauser-Rojo S.L."/>
            <person name="Schmidt K.I."/>
            <person name="Scott K.A."/>
            <person name="Tateossian T.S."/>
            <person name="Willenborg H.M."/>
            <person name="Wilson K.M."/>
            <person name="Wong W.C."/>
            <person name="Wyatt K.R."/>
            <person name="Young A."/>
            <person name="Klyczek K."/>
            <person name="Garlena R.A."/>
            <person name="Russell D.A."/>
            <person name="Pope W.H."/>
            <person name="Jacobs-Sera D."/>
            <person name="Hendrix R.W."/>
            <person name="Hatfull G.F."/>
        </authorList>
    </citation>
    <scope>NUCLEOTIDE SEQUENCE [LARGE SCALE GENOMIC DNA]</scope>
</reference>
<dbReference type="EMBL" id="MF377441">
    <property type="protein sequence ID" value="ASR78100.1"/>
    <property type="molecule type" value="Genomic_DNA"/>
</dbReference>
<dbReference type="Proteomes" id="UP000224213">
    <property type="component" value="Segment"/>
</dbReference>